<proteinExistence type="inferred from homology"/>
<dbReference type="InterPro" id="IPR011010">
    <property type="entry name" value="DNA_brk_join_enz"/>
</dbReference>
<dbReference type="STRING" id="990285.RGCCGE502_12859"/>
<dbReference type="PRINTS" id="PR00416">
    <property type="entry name" value="EUTPISMRASEI"/>
</dbReference>
<dbReference type="HOGENOM" id="CLU_046978_1_1_5"/>
<evidence type="ECO:0000256" key="6">
    <source>
        <dbReference type="ARBA" id="ARBA00023235"/>
    </source>
</evidence>
<evidence type="ECO:0000256" key="4">
    <source>
        <dbReference type="ARBA" id="ARBA00023029"/>
    </source>
</evidence>
<keyword evidence="10" id="KW-1185">Reference proteome</keyword>
<dbReference type="InterPro" id="IPR049331">
    <property type="entry name" value="Top1B_N_bact"/>
</dbReference>
<gene>
    <name evidence="9" type="ORF">RGCCGE502_12859</name>
</gene>
<keyword evidence="5" id="KW-0238">DNA-binding</keyword>
<keyword evidence="4" id="KW-0799">Topoisomerase</keyword>
<dbReference type="eggNOG" id="COG3569">
    <property type="taxonomic scope" value="Bacteria"/>
</dbReference>
<evidence type="ECO:0000256" key="5">
    <source>
        <dbReference type="ARBA" id="ARBA00023125"/>
    </source>
</evidence>
<evidence type="ECO:0000256" key="2">
    <source>
        <dbReference type="ARBA" id="ARBA00006645"/>
    </source>
</evidence>
<comment type="caution">
    <text evidence="9">The sequence shown here is derived from an EMBL/GenBank/DDBJ whole genome shotgun (WGS) entry which is preliminary data.</text>
</comment>
<comment type="catalytic activity">
    <reaction evidence="1">
        <text>ATP-independent breakage of single-stranded DNA, followed by passage and rejoining.</text>
        <dbReference type="EC" id="5.6.2.1"/>
    </reaction>
</comment>
<feature type="domain" description="DNA topoisomerase I catalytic core eukaryotic-type" evidence="7">
    <location>
        <begin position="108"/>
        <end position="326"/>
    </location>
</feature>
<protein>
    <recommendedName>
        <fullName evidence="3">DNA topoisomerase</fullName>
        <ecNumber evidence="3">5.6.2.1</ecNumber>
    </recommendedName>
</protein>
<sequence length="365" mass="40851">MLTVDQRATYKQQLDEKLAAALIEPPAPGGIVFIANLETGITRRAVKNGFVYHDAQGARIADPTELERISALAIPPAYTEVLISADPNSHLQATGRDARGRKQYRYHSKWTAERERSKFERLADFGSALPAIRKKVDSDLRRRTPNIDKALATIVWLLDNLYIRVGNASYAADNASYGLTTLPNRHVKISGSSIHFRFKGKSGKEWRLSHSDRRITRAVRMLQELPGQQLFQYIDDSGASHPIQSQDVNAYLREASGTDFTSRLFRTWGATQMAAIALAALEPEQSQRGRARQMNEIVDAVAARLVNTRAVCRSSYIHPKVFESFEAGELAKLAAARPSRSARLLRWMDQGEIAVLRWLKGLNGR</sequence>
<dbReference type="PROSITE" id="PS52038">
    <property type="entry name" value="TOPO_IB_2"/>
    <property type="match status" value="1"/>
</dbReference>
<evidence type="ECO:0000256" key="3">
    <source>
        <dbReference type="ARBA" id="ARBA00012891"/>
    </source>
</evidence>
<name>S3IFJ4_9HYPH</name>
<evidence type="ECO:0000313" key="9">
    <source>
        <dbReference type="EMBL" id="EPE97768.1"/>
    </source>
</evidence>
<dbReference type="EMBL" id="AEYE02000014">
    <property type="protein sequence ID" value="EPE97768.1"/>
    <property type="molecule type" value="Genomic_DNA"/>
</dbReference>
<dbReference type="SUPFAM" id="SSF56349">
    <property type="entry name" value="DNA breaking-rejoining enzymes"/>
    <property type="match status" value="1"/>
</dbReference>
<dbReference type="Pfam" id="PF21338">
    <property type="entry name" value="Top1B_N_bact"/>
    <property type="match status" value="1"/>
</dbReference>
<dbReference type="GO" id="GO:0006265">
    <property type="term" value="P:DNA topological change"/>
    <property type="evidence" value="ECO:0007669"/>
    <property type="project" value="InterPro"/>
</dbReference>
<feature type="domain" description="DNA topoisomerase IB N-terminal" evidence="8">
    <location>
        <begin position="49"/>
        <end position="97"/>
    </location>
</feature>
<dbReference type="RefSeq" id="WP_016554589.1">
    <property type="nucleotide sequence ID" value="NZ_AEYE02000014.1"/>
</dbReference>
<evidence type="ECO:0000313" key="10">
    <source>
        <dbReference type="Proteomes" id="UP000014411"/>
    </source>
</evidence>
<dbReference type="InterPro" id="IPR014711">
    <property type="entry name" value="TopoI_cat_a-hlx-sub_euk"/>
</dbReference>
<dbReference type="GO" id="GO:0003917">
    <property type="term" value="F:DNA topoisomerase type I (single strand cut, ATP-independent) activity"/>
    <property type="evidence" value="ECO:0007669"/>
    <property type="project" value="UniProtKB-EC"/>
</dbReference>
<dbReference type="EC" id="5.6.2.1" evidence="3"/>
<keyword evidence="6 9" id="KW-0413">Isomerase</keyword>
<dbReference type="Gene3D" id="3.90.15.10">
    <property type="entry name" value="Topoisomerase I, Chain A, domain 3"/>
    <property type="match status" value="1"/>
</dbReference>
<accession>S3IFJ4</accession>
<evidence type="ECO:0000259" key="8">
    <source>
        <dbReference type="Pfam" id="PF21338"/>
    </source>
</evidence>
<dbReference type="Pfam" id="PF01028">
    <property type="entry name" value="Topoisom_I"/>
    <property type="match status" value="1"/>
</dbReference>
<dbReference type="SUPFAM" id="SSF55869">
    <property type="entry name" value="DNA topoisomerase I domain"/>
    <property type="match status" value="1"/>
</dbReference>
<dbReference type="Proteomes" id="UP000014411">
    <property type="component" value="Unassembled WGS sequence"/>
</dbReference>
<dbReference type="Gene3D" id="3.30.66.10">
    <property type="entry name" value="DNA topoisomerase I domain"/>
    <property type="match status" value="1"/>
</dbReference>
<dbReference type="InterPro" id="IPR013500">
    <property type="entry name" value="TopoI_cat_euk"/>
</dbReference>
<organism evidence="9 10">
    <name type="scientific">Rhizobium grahamii CCGE 502</name>
    <dbReference type="NCBI Taxonomy" id="990285"/>
    <lineage>
        <taxon>Bacteria</taxon>
        <taxon>Pseudomonadati</taxon>
        <taxon>Pseudomonadota</taxon>
        <taxon>Alphaproteobacteria</taxon>
        <taxon>Hyphomicrobiales</taxon>
        <taxon>Rhizobiaceae</taxon>
        <taxon>Rhizobium/Agrobacterium group</taxon>
        <taxon>Rhizobium</taxon>
    </lineage>
</organism>
<evidence type="ECO:0000256" key="1">
    <source>
        <dbReference type="ARBA" id="ARBA00000213"/>
    </source>
</evidence>
<dbReference type="InterPro" id="IPR035447">
    <property type="entry name" value="DNA_topo_I_N_sf"/>
</dbReference>
<reference evidence="9 10" key="1">
    <citation type="journal article" date="2012" name="J. Bacteriol.">
        <title>Genome sequence of Rhizobium grahamii CCGE502, a broad-host-range symbiont with low nodulation competitiveness in Phaseolus vulgaris.</title>
        <authorList>
            <person name="Althabegoiti M.J."/>
            <person name="Lozano L."/>
            <person name="Torres-Tejerizo G."/>
            <person name="Ormeno-Orrillo E."/>
            <person name="Rogel M.A."/>
            <person name="Gonzalez V."/>
            <person name="Martinez-Romero E."/>
        </authorList>
    </citation>
    <scope>NUCLEOTIDE SEQUENCE [LARGE SCALE GENOMIC DNA]</scope>
    <source>
        <strain evidence="9 10">CCGE 502</strain>
    </source>
</reference>
<dbReference type="GO" id="GO:0003677">
    <property type="term" value="F:DNA binding"/>
    <property type="evidence" value="ECO:0007669"/>
    <property type="project" value="UniProtKB-KW"/>
</dbReference>
<dbReference type="AlphaFoldDB" id="S3IFJ4"/>
<evidence type="ECO:0000259" key="7">
    <source>
        <dbReference type="Pfam" id="PF01028"/>
    </source>
</evidence>
<comment type="similarity">
    <text evidence="2">Belongs to the type IB topoisomerase family.</text>
</comment>
<dbReference type="Gene3D" id="1.10.132.120">
    <property type="match status" value="1"/>
</dbReference>
<dbReference type="InterPro" id="IPR001631">
    <property type="entry name" value="TopoI"/>
</dbReference>